<feature type="transmembrane region" description="Helical" evidence="7">
    <location>
        <begin position="417"/>
        <end position="435"/>
    </location>
</feature>
<dbReference type="InterPro" id="IPR036259">
    <property type="entry name" value="MFS_trans_sf"/>
</dbReference>
<dbReference type="InterPro" id="IPR011701">
    <property type="entry name" value="MFS"/>
</dbReference>
<protein>
    <submittedName>
        <fullName evidence="9">MFS transporter</fullName>
    </submittedName>
</protein>
<evidence type="ECO:0000256" key="1">
    <source>
        <dbReference type="ARBA" id="ARBA00004651"/>
    </source>
</evidence>
<evidence type="ECO:0000313" key="10">
    <source>
        <dbReference type="Proteomes" id="UP001499854"/>
    </source>
</evidence>
<keyword evidence="3 7" id="KW-0812">Transmembrane</keyword>
<feature type="transmembrane region" description="Helical" evidence="7">
    <location>
        <begin position="324"/>
        <end position="344"/>
    </location>
</feature>
<reference evidence="9 10" key="1">
    <citation type="journal article" date="2019" name="Int. J. Syst. Evol. Microbiol.">
        <title>The Global Catalogue of Microorganisms (GCM) 10K type strain sequencing project: providing services to taxonomists for standard genome sequencing and annotation.</title>
        <authorList>
            <consortium name="The Broad Institute Genomics Platform"/>
            <consortium name="The Broad Institute Genome Sequencing Center for Infectious Disease"/>
            <person name="Wu L."/>
            <person name="Ma J."/>
        </authorList>
    </citation>
    <scope>NUCLEOTIDE SEQUENCE [LARGE SCALE GENOMIC DNA]</scope>
    <source>
        <strain evidence="9 10">JCM 16013</strain>
    </source>
</reference>
<evidence type="ECO:0000256" key="6">
    <source>
        <dbReference type="SAM" id="MobiDB-lite"/>
    </source>
</evidence>
<accession>A0ABN2SQB3</accession>
<dbReference type="Gene3D" id="1.20.1250.20">
    <property type="entry name" value="MFS general substrate transporter like domains"/>
    <property type="match status" value="1"/>
</dbReference>
<name>A0ABN2SQB3_9ACTN</name>
<proteinExistence type="predicted"/>
<organism evidence="9 10">
    <name type="scientific">Catenulispora subtropica</name>
    <dbReference type="NCBI Taxonomy" id="450798"/>
    <lineage>
        <taxon>Bacteria</taxon>
        <taxon>Bacillati</taxon>
        <taxon>Actinomycetota</taxon>
        <taxon>Actinomycetes</taxon>
        <taxon>Catenulisporales</taxon>
        <taxon>Catenulisporaceae</taxon>
        <taxon>Catenulispora</taxon>
    </lineage>
</organism>
<evidence type="ECO:0000313" key="9">
    <source>
        <dbReference type="EMBL" id="GAA1990723.1"/>
    </source>
</evidence>
<feature type="transmembrane region" description="Helical" evidence="7">
    <location>
        <begin position="62"/>
        <end position="84"/>
    </location>
</feature>
<dbReference type="Proteomes" id="UP001499854">
    <property type="component" value="Unassembled WGS sequence"/>
</dbReference>
<dbReference type="CDD" id="cd06173">
    <property type="entry name" value="MFS_MefA_like"/>
    <property type="match status" value="1"/>
</dbReference>
<feature type="transmembrane region" description="Helical" evidence="7">
    <location>
        <begin position="289"/>
        <end position="312"/>
    </location>
</feature>
<dbReference type="PANTHER" id="PTHR23513">
    <property type="entry name" value="INTEGRAL MEMBRANE EFFLUX PROTEIN-RELATED"/>
    <property type="match status" value="1"/>
</dbReference>
<keyword evidence="10" id="KW-1185">Reference proteome</keyword>
<feature type="transmembrane region" description="Helical" evidence="7">
    <location>
        <begin position="124"/>
        <end position="149"/>
    </location>
</feature>
<evidence type="ECO:0000256" key="5">
    <source>
        <dbReference type="ARBA" id="ARBA00023136"/>
    </source>
</evidence>
<feature type="transmembrane region" description="Helical" evidence="7">
    <location>
        <begin position="96"/>
        <end position="118"/>
    </location>
</feature>
<comment type="subcellular location">
    <subcellularLocation>
        <location evidence="1">Cell membrane</location>
        <topology evidence="1">Multi-pass membrane protein</topology>
    </subcellularLocation>
</comment>
<dbReference type="PROSITE" id="PS50850">
    <property type="entry name" value="MFS"/>
    <property type="match status" value="1"/>
</dbReference>
<feature type="transmembrane region" description="Helical" evidence="7">
    <location>
        <begin position="390"/>
        <end position="411"/>
    </location>
</feature>
<evidence type="ECO:0000256" key="7">
    <source>
        <dbReference type="SAM" id="Phobius"/>
    </source>
</evidence>
<evidence type="ECO:0000256" key="3">
    <source>
        <dbReference type="ARBA" id="ARBA00022692"/>
    </source>
</evidence>
<dbReference type="Pfam" id="PF07690">
    <property type="entry name" value="MFS_1"/>
    <property type="match status" value="1"/>
</dbReference>
<dbReference type="SUPFAM" id="SSF103473">
    <property type="entry name" value="MFS general substrate transporter"/>
    <property type="match status" value="1"/>
</dbReference>
<dbReference type="EMBL" id="BAAAQM010000044">
    <property type="protein sequence ID" value="GAA1990723.1"/>
    <property type="molecule type" value="Genomic_DNA"/>
</dbReference>
<evidence type="ECO:0000259" key="8">
    <source>
        <dbReference type="PROSITE" id="PS50850"/>
    </source>
</evidence>
<feature type="domain" description="Major facilitator superfamily (MFS) profile" evidence="8">
    <location>
        <begin position="256"/>
        <end position="455"/>
    </location>
</feature>
<evidence type="ECO:0000256" key="4">
    <source>
        <dbReference type="ARBA" id="ARBA00022989"/>
    </source>
</evidence>
<gene>
    <name evidence="9" type="ORF">GCM10009838_62490</name>
</gene>
<dbReference type="PANTHER" id="PTHR23513:SF6">
    <property type="entry name" value="MAJOR FACILITATOR SUPERFAMILY ASSOCIATED DOMAIN-CONTAINING PROTEIN"/>
    <property type="match status" value="1"/>
</dbReference>
<comment type="caution">
    <text evidence="9">The sequence shown here is derived from an EMBL/GenBank/DDBJ whole genome shotgun (WGS) entry which is preliminary data.</text>
</comment>
<feature type="region of interest" description="Disordered" evidence="6">
    <location>
        <begin position="215"/>
        <end position="238"/>
    </location>
</feature>
<keyword evidence="4 7" id="KW-1133">Transmembrane helix</keyword>
<feature type="transmembrane region" description="Helical" evidence="7">
    <location>
        <begin position="350"/>
        <end position="369"/>
    </location>
</feature>
<dbReference type="InterPro" id="IPR020846">
    <property type="entry name" value="MFS_dom"/>
</dbReference>
<feature type="compositionally biased region" description="Basic and acidic residues" evidence="6">
    <location>
        <begin position="228"/>
        <end position="238"/>
    </location>
</feature>
<feature type="transmembrane region" description="Helical" evidence="7">
    <location>
        <begin position="261"/>
        <end position="283"/>
    </location>
</feature>
<keyword evidence="2" id="KW-1003">Cell membrane</keyword>
<keyword evidence="5 7" id="KW-0472">Membrane</keyword>
<sequence length="455" mass="46444">MSEASAIPATAAPAPAVPADAAASLRRNRGFMLFWAGQSVSQFGDQITALALPLIAVARLHASTFAVSVLTAVSWMPALFGAAAGTWMDRNPNKRALMLGADLGRAAVLVSLPAVVLFGHVTLLQLYLVALLVGIFSMVFNTTHSAFFARLVPRESYIAANSRLSASQSAAYVAGPAMGGALIQALSAPVAVLADAGSFLTSAAFIWRIRSADPTPDAATDAVPDEAPDARAEEKTPRSFRGELKQGWAFVTYDPVVRASLAGTTTINFFTFLAGTGLVVLFATRTLGLSAGTIGATLGVGATGSLVGALVASRVAARLGVGRTVAVGAVLFPAPFALAALAGGPIVLRVGLIGAAEFFIGLGVMLFDINQNAILTAAVPDGMRSRVSGVYSSVNYGVRPLAALIGGLLAAHAGLRATFLTAAVGGSLSVLWFLASPIPRITTLDALGAASTRTP</sequence>
<evidence type="ECO:0000256" key="2">
    <source>
        <dbReference type="ARBA" id="ARBA00022475"/>
    </source>
</evidence>